<dbReference type="GO" id="GO:0008982">
    <property type="term" value="F:protein-N(PI)-phosphohistidine-sugar phosphotransferase activity"/>
    <property type="evidence" value="ECO:0007669"/>
    <property type="project" value="InterPro"/>
</dbReference>
<feature type="non-terminal residue" evidence="13">
    <location>
        <position position="1"/>
    </location>
</feature>
<evidence type="ECO:0000256" key="4">
    <source>
        <dbReference type="ARBA" id="ARBA00022597"/>
    </source>
</evidence>
<evidence type="ECO:0000313" key="13">
    <source>
        <dbReference type="EMBL" id="NLD31241.1"/>
    </source>
</evidence>
<dbReference type="GO" id="GO:0009401">
    <property type="term" value="P:phosphoenolpyruvate-dependent sugar phosphotransferase system"/>
    <property type="evidence" value="ECO:0007669"/>
    <property type="project" value="UniProtKB-KW"/>
</dbReference>
<evidence type="ECO:0000256" key="1">
    <source>
        <dbReference type="ARBA" id="ARBA00004236"/>
    </source>
</evidence>
<dbReference type="InterPro" id="IPR050429">
    <property type="entry name" value="PTS_Glucose_EIICBA"/>
</dbReference>
<dbReference type="GO" id="GO:0005886">
    <property type="term" value="C:plasma membrane"/>
    <property type="evidence" value="ECO:0007669"/>
    <property type="project" value="UniProtKB-SubCell"/>
</dbReference>
<keyword evidence="10" id="KW-0472">Membrane</keyword>
<gene>
    <name evidence="13" type="ORF">GX662_03150</name>
</gene>
<evidence type="ECO:0000256" key="11">
    <source>
        <dbReference type="PROSITE-ProRule" id="PRU00421"/>
    </source>
</evidence>
<keyword evidence="9" id="KW-1133">Transmembrane helix</keyword>
<comment type="caution">
    <text evidence="13">The sequence shown here is derived from an EMBL/GenBank/DDBJ whole genome shotgun (WGS) entry which is preliminary data.</text>
</comment>
<accession>A0A847D1N2</accession>
<dbReference type="InterPro" id="IPR036878">
    <property type="entry name" value="Glu_permease_IIB"/>
</dbReference>
<evidence type="ECO:0000256" key="9">
    <source>
        <dbReference type="ARBA" id="ARBA00022989"/>
    </source>
</evidence>
<dbReference type="SUPFAM" id="SSF55604">
    <property type="entry name" value="Glucose permease domain IIB"/>
    <property type="match status" value="1"/>
</dbReference>
<keyword evidence="2" id="KW-0813">Transport</keyword>
<evidence type="ECO:0000313" key="14">
    <source>
        <dbReference type="Proteomes" id="UP000589373"/>
    </source>
</evidence>
<reference evidence="13 14" key="1">
    <citation type="journal article" date="2020" name="Biotechnol. Biofuels">
        <title>New insights from the biogas microbiome by comprehensive genome-resolved metagenomics of nearly 1600 species originating from multiple anaerobic digesters.</title>
        <authorList>
            <person name="Campanaro S."/>
            <person name="Treu L."/>
            <person name="Rodriguez-R L.M."/>
            <person name="Kovalovszki A."/>
            <person name="Ziels R.M."/>
            <person name="Maus I."/>
            <person name="Zhu X."/>
            <person name="Kougias P.G."/>
            <person name="Basile A."/>
            <person name="Luo G."/>
            <person name="Schluter A."/>
            <person name="Konstantinidis K.T."/>
            <person name="Angelidaki I."/>
        </authorList>
    </citation>
    <scope>NUCLEOTIDE SEQUENCE [LARGE SCALE GENOMIC DNA]</scope>
    <source>
        <strain evidence="13">AS07pgkLD_105</strain>
    </source>
</reference>
<dbReference type="Pfam" id="PF00367">
    <property type="entry name" value="PTS_EIIB"/>
    <property type="match status" value="1"/>
</dbReference>
<dbReference type="PANTHER" id="PTHR30009">
    <property type="entry name" value="CYTOCHROME C-TYPE SYNTHESIS PROTEIN AND PTS TRANSMEMBRANE COMPONENT"/>
    <property type="match status" value="1"/>
</dbReference>
<protein>
    <submittedName>
        <fullName evidence="13">PTS transporter subunit EIIB</fullName>
    </submittedName>
</protein>
<keyword evidence="5" id="KW-0808">Transferase</keyword>
<sequence>GFAFSGIYFFVFRFAILKYDLKTPGREDAEEVKMYSKQEYRDKQAKKNAGALADIPYAVSAAHYMEALGGVDNIVEVNNCATRLRVTVADEALVAPDAEFKEGGEHGLVRNGRAFQVIVGLDVPQVREAFDQLVAQKPI</sequence>
<evidence type="ECO:0000256" key="7">
    <source>
        <dbReference type="ARBA" id="ARBA00022692"/>
    </source>
</evidence>
<comment type="subcellular location">
    <subcellularLocation>
        <location evidence="1">Cell membrane</location>
    </subcellularLocation>
</comment>
<dbReference type="CDD" id="cd00212">
    <property type="entry name" value="PTS_IIB_glc"/>
    <property type="match status" value="1"/>
</dbReference>
<organism evidence="13 14">
    <name type="scientific">Trichococcus flocculiformis</name>
    <dbReference type="NCBI Taxonomy" id="82803"/>
    <lineage>
        <taxon>Bacteria</taxon>
        <taxon>Bacillati</taxon>
        <taxon>Bacillota</taxon>
        <taxon>Bacilli</taxon>
        <taxon>Lactobacillales</taxon>
        <taxon>Carnobacteriaceae</taxon>
        <taxon>Trichococcus</taxon>
    </lineage>
</organism>
<dbReference type="NCBIfam" id="TIGR00826">
    <property type="entry name" value="EIIB_glc"/>
    <property type="match status" value="1"/>
</dbReference>
<dbReference type="GO" id="GO:0090563">
    <property type="term" value="F:protein-phosphocysteine-sugar phosphotransferase activity"/>
    <property type="evidence" value="ECO:0007669"/>
    <property type="project" value="TreeGrafter"/>
</dbReference>
<proteinExistence type="predicted"/>
<dbReference type="InterPro" id="IPR001996">
    <property type="entry name" value="PTS_IIB_1"/>
</dbReference>
<keyword evidence="8" id="KW-0418">Kinase</keyword>
<name>A0A847D1N2_9LACT</name>
<evidence type="ECO:0000256" key="3">
    <source>
        <dbReference type="ARBA" id="ARBA00022475"/>
    </source>
</evidence>
<keyword evidence="6" id="KW-0598">Phosphotransferase system</keyword>
<dbReference type="GO" id="GO:0016301">
    <property type="term" value="F:kinase activity"/>
    <property type="evidence" value="ECO:0007669"/>
    <property type="project" value="UniProtKB-KW"/>
</dbReference>
<dbReference type="PROSITE" id="PS51098">
    <property type="entry name" value="PTS_EIIB_TYPE_1"/>
    <property type="match status" value="1"/>
</dbReference>
<dbReference type="PROSITE" id="PS01035">
    <property type="entry name" value="PTS_EIIB_TYPE_1_CYS"/>
    <property type="match status" value="1"/>
</dbReference>
<dbReference type="PANTHER" id="PTHR30009:SF12">
    <property type="entry name" value="PHOSPHOTRANSFERASE IIC COMPONENT GLVC"/>
    <property type="match status" value="1"/>
</dbReference>
<feature type="active site" description="Phosphocysteine intermediate; for EIIB activity" evidence="11">
    <location>
        <position position="80"/>
    </location>
</feature>
<evidence type="ECO:0000256" key="10">
    <source>
        <dbReference type="ARBA" id="ARBA00023136"/>
    </source>
</evidence>
<dbReference type="InterPro" id="IPR018113">
    <property type="entry name" value="PTrfase_EIIB_Cys"/>
</dbReference>
<dbReference type="Proteomes" id="UP000589373">
    <property type="component" value="Unassembled WGS sequence"/>
</dbReference>
<evidence type="ECO:0000256" key="6">
    <source>
        <dbReference type="ARBA" id="ARBA00022683"/>
    </source>
</evidence>
<dbReference type="EMBL" id="JAAZCD010000072">
    <property type="protein sequence ID" value="NLD31241.1"/>
    <property type="molecule type" value="Genomic_DNA"/>
</dbReference>
<evidence type="ECO:0000256" key="2">
    <source>
        <dbReference type="ARBA" id="ARBA00022448"/>
    </source>
</evidence>
<evidence type="ECO:0000256" key="8">
    <source>
        <dbReference type="ARBA" id="ARBA00022777"/>
    </source>
</evidence>
<keyword evidence="3" id="KW-1003">Cell membrane</keyword>
<dbReference type="RefSeq" id="WP_276641997.1">
    <property type="nucleotide sequence ID" value="NZ_JAAZCD010000072.1"/>
</dbReference>
<dbReference type="AlphaFoldDB" id="A0A847D1N2"/>
<dbReference type="Gene3D" id="3.30.1360.60">
    <property type="entry name" value="Glucose permease domain IIB"/>
    <property type="match status" value="1"/>
</dbReference>
<keyword evidence="4" id="KW-0762">Sugar transport</keyword>
<keyword evidence="7" id="KW-0812">Transmembrane</keyword>
<evidence type="ECO:0000259" key="12">
    <source>
        <dbReference type="PROSITE" id="PS51098"/>
    </source>
</evidence>
<feature type="domain" description="PTS EIIB type-1" evidence="12">
    <location>
        <begin position="58"/>
        <end position="139"/>
    </location>
</feature>
<evidence type="ECO:0000256" key="5">
    <source>
        <dbReference type="ARBA" id="ARBA00022679"/>
    </source>
</evidence>